<dbReference type="Proteomes" id="UP000778970">
    <property type="component" value="Unassembled WGS sequence"/>
</dbReference>
<protein>
    <submittedName>
        <fullName evidence="3">N-acetyltransferase</fullName>
    </submittedName>
</protein>
<dbReference type="SUPFAM" id="SSF55729">
    <property type="entry name" value="Acyl-CoA N-acyltransferases (Nat)"/>
    <property type="match status" value="1"/>
</dbReference>
<sequence length="273" mass="28854">MRRHCDGAADRLHPVERAQLRDRAGNHGEQRQGSGGAGEGPGPLPSGLGDASGKPFPRFGGCQHARLDAGGAGRRRDRAELPRARAQLTVVLPGEHAAAHPLDIGEIAAGQLRLLPLGVDDVEELRAVTSDPAVTSVIPFLPEPFGLQQAEALLARTAQGRDLYLGIRAGRDGVVPEVPAGTLLGVLGVHLRGAEEIEIGYWLPGRYHGHGIAGTVAPAAAAVYARAFPDRRLIAECHPDNTASQRVLARAGFRPLGDPGQRPSRELYLYDPG</sequence>
<accession>A0A934UYL4</accession>
<evidence type="ECO:0000313" key="3">
    <source>
        <dbReference type="EMBL" id="MBK1695953.1"/>
    </source>
</evidence>
<keyword evidence="4" id="KW-1185">Reference proteome</keyword>
<dbReference type="InterPro" id="IPR051531">
    <property type="entry name" value="N-acetyltransferase"/>
</dbReference>
<organism evidence="3 4">
    <name type="scientific">Rhodovibrio salinarum</name>
    <dbReference type="NCBI Taxonomy" id="1087"/>
    <lineage>
        <taxon>Bacteria</taxon>
        <taxon>Pseudomonadati</taxon>
        <taxon>Pseudomonadota</taxon>
        <taxon>Alphaproteobacteria</taxon>
        <taxon>Rhodospirillales</taxon>
        <taxon>Rhodovibrionaceae</taxon>
        <taxon>Rhodovibrio</taxon>
    </lineage>
</organism>
<name>A0A934UYL4_9PROT</name>
<reference evidence="3" key="2">
    <citation type="journal article" date="2020" name="Microorganisms">
        <title>Osmotic Adaptation and Compatible Solute Biosynthesis of Phototrophic Bacteria as Revealed from Genome Analyses.</title>
        <authorList>
            <person name="Imhoff J.F."/>
            <person name="Rahn T."/>
            <person name="Kunzel S."/>
            <person name="Keller A."/>
            <person name="Neulinger S.C."/>
        </authorList>
    </citation>
    <scope>NUCLEOTIDE SEQUENCE</scope>
    <source>
        <strain evidence="3">DSM 9154</strain>
    </source>
</reference>
<proteinExistence type="predicted"/>
<dbReference type="Pfam" id="PF13302">
    <property type="entry name" value="Acetyltransf_3"/>
    <property type="match status" value="1"/>
</dbReference>
<evidence type="ECO:0000259" key="2">
    <source>
        <dbReference type="PROSITE" id="PS51186"/>
    </source>
</evidence>
<dbReference type="EMBL" id="NRRE01000008">
    <property type="protein sequence ID" value="MBK1695953.1"/>
    <property type="molecule type" value="Genomic_DNA"/>
</dbReference>
<feature type="domain" description="N-acetyltransferase" evidence="2">
    <location>
        <begin position="123"/>
        <end position="273"/>
    </location>
</feature>
<dbReference type="InterPro" id="IPR000182">
    <property type="entry name" value="GNAT_dom"/>
</dbReference>
<dbReference type="GO" id="GO:0016747">
    <property type="term" value="F:acyltransferase activity, transferring groups other than amino-acyl groups"/>
    <property type="evidence" value="ECO:0007669"/>
    <property type="project" value="InterPro"/>
</dbReference>
<feature type="region of interest" description="Disordered" evidence="1">
    <location>
        <begin position="1"/>
        <end position="80"/>
    </location>
</feature>
<dbReference type="PANTHER" id="PTHR43792">
    <property type="entry name" value="GNAT FAMILY, PUTATIVE (AFU_ORTHOLOGUE AFUA_3G00765)-RELATED-RELATED"/>
    <property type="match status" value="1"/>
</dbReference>
<dbReference type="Gene3D" id="3.40.630.30">
    <property type="match status" value="1"/>
</dbReference>
<reference evidence="3" key="1">
    <citation type="submission" date="2017-08" db="EMBL/GenBank/DDBJ databases">
        <authorList>
            <person name="Imhoff J.F."/>
            <person name="Rahn T."/>
            <person name="Kuenzel S."/>
            <person name="Neulinger S.C."/>
        </authorList>
    </citation>
    <scope>NUCLEOTIDE SEQUENCE</scope>
    <source>
        <strain evidence="3">DSM 9154</strain>
    </source>
</reference>
<comment type="caution">
    <text evidence="3">The sequence shown here is derived from an EMBL/GenBank/DDBJ whole genome shotgun (WGS) entry which is preliminary data.</text>
</comment>
<gene>
    <name evidence="3" type="ORF">CKO21_01660</name>
</gene>
<feature type="compositionally biased region" description="Basic and acidic residues" evidence="1">
    <location>
        <begin position="1"/>
        <end position="30"/>
    </location>
</feature>
<dbReference type="InterPro" id="IPR016181">
    <property type="entry name" value="Acyl_CoA_acyltransferase"/>
</dbReference>
<evidence type="ECO:0000313" key="4">
    <source>
        <dbReference type="Proteomes" id="UP000778970"/>
    </source>
</evidence>
<dbReference type="AlphaFoldDB" id="A0A934UYL4"/>
<evidence type="ECO:0000256" key="1">
    <source>
        <dbReference type="SAM" id="MobiDB-lite"/>
    </source>
</evidence>
<dbReference type="PROSITE" id="PS51186">
    <property type="entry name" value="GNAT"/>
    <property type="match status" value="1"/>
</dbReference>